<gene>
    <name evidence="2" type="ORF">SAMN04488055_1290</name>
</gene>
<dbReference type="InterPro" id="IPR000595">
    <property type="entry name" value="cNMP-bd_dom"/>
</dbReference>
<dbReference type="Gene3D" id="2.60.120.10">
    <property type="entry name" value="Jelly Rolls"/>
    <property type="match status" value="1"/>
</dbReference>
<dbReference type="SUPFAM" id="SSF51206">
    <property type="entry name" value="cAMP-binding domain-like"/>
    <property type="match status" value="1"/>
</dbReference>
<dbReference type="GO" id="GO:0016301">
    <property type="term" value="F:kinase activity"/>
    <property type="evidence" value="ECO:0007669"/>
    <property type="project" value="UniProtKB-KW"/>
</dbReference>
<dbReference type="RefSeq" id="WP_074238445.1">
    <property type="nucleotide sequence ID" value="NZ_FSRA01000001.1"/>
</dbReference>
<dbReference type="InterPro" id="IPR014710">
    <property type="entry name" value="RmlC-like_jellyroll"/>
</dbReference>
<dbReference type="OrthoDB" id="680421at2"/>
<proteinExistence type="predicted"/>
<accession>A0A1N6E472</accession>
<evidence type="ECO:0000313" key="2">
    <source>
        <dbReference type="EMBL" id="SIN77814.1"/>
    </source>
</evidence>
<protein>
    <submittedName>
        <fullName evidence="2">cAMP-binding domain of CRP or a regulatory subunit of cAMP-dependent protein kinases</fullName>
    </submittedName>
</protein>
<keyword evidence="2" id="KW-0808">Transferase</keyword>
<keyword evidence="2" id="KW-0418">Kinase</keyword>
<dbReference type="InterPro" id="IPR018490">
    <property type="entry name" value="cNMP-bd_dom_sf"/>
</dbReference>
<evidence type="ECO:0000259" key="1">
    <source>
        <dbReference type="Pfam" id="PF00027"/>
    </source>
</evidence>
<evidence type="ECO:0000313" key="3">
    <source>
        <dbReference type="Proteomes" id="UP000185003"/>
    </source>
</evidence>
<dbReference type="Proteomes" id="UP000185003">
    <property type="component" value="Unassembled WGS sequence"/>
</dbReference>
<keyword evidence="3" id="KW-1185">Reference proteome</keyword>
<dbReference type="EMBL" id="FSRA01000001">
    <property type="protein sequence ID" value="SIN77814.1"/>
    <property type="molecule type" value="Genomic_DNA"/>
</dbReference>
<sequence length="208" mass="24078">MNPLSEEVEIPQDLIEAGYQNVFIHFKAAYPEIPSSVLEHFRKITVIENYLKNTVILDYGNVCRKCCFIIKGYVISRLIYDGQEKAIWFVGDGEITMGVQSYFEQIPSKESLTTAEDTLCIVLYYDQYLELVNDGPHFKILVGQLFYKYLLQALDRIELLHADPETRYTYILTHRSDIVTKTTVSDTATYLGIARETLSRLRSQLRKK</sequence>
<reference evidence="2 3" key="1">
    <citation type="submission" date="2016-11" db="EMBL/GenBank/DDBJ databases">
        <authorList>
            <person name="Jaros S."/>
            <person name="Januszkiewicz K."/>
            <person name="Wedrychowicz H."/>
        </authorList>
    </citation>
    <scope>NUCLEOTIDE SEQUENCE [LARGE SCALE GENOMIC DNA]</scope>
    <source>
        <strain evidence="2 3">DSM 24787</strain>
    </source>
</reference>
<dbReference type="Pfam" id="PF00027">
    <property type="entry name" value="cNMP_binding"/>
    <property type="match status" value="1"/>
</dbReference>
<organism evidence="2 3">
    <name type="scientific">Chitinophaga niabensis</name>
    <dbReference type="NCBI Taxonomy" id="536979"/>
    <lineage>
        <taxon>Bacteria</taxon>
        <taxon>Pseudomonadati</taxon>
        <taxon>Bacteroidota</taxon>
        <taxon>Chitinophagia</taxon>
        <taxon>Chitinophagales</taxon>
        <taxon>Chitinophagaceae</taxon>
        <taxon>Chitinophaga</taxon>
    </lineage>
</organism>
<name>A0A1N6E472_9BACT</name>
<dbReference type="AlphaFoldDB" id="A0A1N6E472"/>
<feature type="domain" description="Cyclic nucleotide-binding" evidence="1">
    <location>
        <begin position="48"/>
        <end position="133"/>
    </location>
</feature>
<dbReference type="STRING" id="536979.SAMN04488055_1290"/>